<protein>
    <submittedName>
        <fullName evidence="2">Uncharacterized protein</fullName>
    </submittedName>
</protein>
<proteinExistence type="predicted"/>
<evidence type="ECO:0000256" key="1">
    <source>
        <dbReference type="SAM" id="MobiDB-lite"/>
    </source>
</evidence>
<keyword evidence="3" id="KW-1185">Reference proteome</keyword>
<evidence type="ECO:0000313" key="3">
    <source>
        <dbReference type="Proteomes" id="UP001597083"/>
    </source>
</evidence>
<comment type="caution">
    <text evidence="2">The sequence shown here is derived from an EMBL/GenBank/DDBJ whole genome shotgun (WGS) entry which is preliminary data.</text>
</comment>
<gene>
    <name evidence="2" type="ORF">ACFQ07_03790</name>
</gene>
<dbReference type="EMBL" id="JBHTIR010000360">
    <property type="protein sequence ID" value="MFD0851322.1"/>
    <property type="molecule type" value="Genomic_DNA"/>
</dbReference>
<feature type="region of interest" description="Disordered" evidence="1">
    <location>
        <begin position="1"/>
        <end position="64"/>
    </location>
</feature>
<dbReference type="Proteomes" id="UP001597083">
    <property type="component" value="Unassembled WGS sequence"/>
</dbReference>
<feature type="non-terminal residue" evidence="2">
    <location>
        <position position="110"/>
    </location>
</feature>
<sequence length="110" mass="12240">MLAPPPLHRWPRTLPVPSPGRRPVGARPRLRPGPRTAATWPSSSSRARGSSRWTPRDASPASPDRLLYLHHGRLRSISINGGRPRDIPLSLSYRPARVREHAVVRAGALW</sequence>
<organism evidence="2 3">
    <name type="scientific">Actinomadura adrarensis</name>
    <dbReference type="NCBI Taxonomy" id="1819600"/>
    <lineage>
        <taxon>Bacteria</taxon>
        <taxon>Bacillati</taxon>
        <taxon>Actinomycetota</taxon>
        <taxon>Actinomycetes</taxon>
        <taxon>Streptosporangiales</taxon>
        <taxon>Thermomonosporaceae</taxon>
        <taxon>Actinomadura</taxon>
    </lineage>
</organism>
<accession>A0ABW3CBK7</accession>
<reference evidence="3" key="1">
    <citation type="journal article" date="2019" name="Int. J. Syst. Evol. Microbiol.">
        <title>The Global Catalogue of Microorganisms (GCM) 10K type strain sequencing project: providing services to taxonomists for standard genome sequencing and annotation.</title>
        <authorList>
            <consortium name="The Broad Institute Genomics Platform"/>
            <consortium name="The Broad Institute Genome Sequencing Center for Infectious Disease"/>
            <person name="Wu L."/>
            <person name="Ma J."/>
        </authorList>
    </citation>
    <scope>NUCLEOTIDE SEQUENCE [LARGE SCALE GENOMIC DNA]</scope>
    <source>
        <strain evidence="3">JCM 31696</strain>
    </source>
</reference>
<feature type="compositionally biased region" description="Low complexity" evidence="1">
    <location>
        <begin position="42"/>
        <end position="52"/>
    </location>
</feature>
<evidence type="ECO:0000313" key="2">
    <source>
        <dbReference type="EMBL" id="MFD0851322.1"/>
    </source>
</evidence>
<name>A0ABW3CBK7_9ACTN</name>
<feature type="compositionally biased region" description="Pro residues" evidence="1">
    <location>
        <begin position="1"/>
        <end position="20"/>
    </location>
</feature>